<sequence>MLIAELVAGCLASPEHDSTSVLVERAGVYHATHSPAWLRAVTAVVGRLRSSPAIISLLQMDFRRDEEYEV</sequence>
<proteinExistence type="predicted"/>
<keyword evidence="2" id="KW-1185">Reference proteome</keyword>
<accession>A0A9D4ZEG6</accession>
<dbReference type="AlphaFoldDB" id="A0A9D4ZEG6"/>
<evidence type="ECO:0000313" key="2">
    <source>
        <dbReference type="Proteomes" id="UP000886520"/>
    </source>
</evidence>
<organism evidence="1 2">
    <name type="scientific">Adiantum capillus-veneris</name>
    <name type="common">Maidenhair fern</name>
    <dbReference type="NCBI Taxonomy" id="13818"/>
    <lineage>
        <taxon>Eukaryota</taxon>
        <taxon>Viridiplantae</taxon>
        <taxon>Streptophyta</taxon>
        <taxon>Embryophyta</taxon>
        <taxon>Tracheophyta</taxon>
        <taxon>Polypodiopsida</taxon>
        <taxon>Polypodiidae</taxon>
        <taxon>Polypodiales</taxon>
        <taxon>Pteridineae</taxon>
        <taxon>Pteridaceae</taxon>
        <taxon>Vittarioideae</taxon>
        <taxon>Adiantum</taxon>
    </lineage>
</organism>
<dbReference type="EMBL" id="JABFUD020000012">
    <property type="protein sequence ID" value="KAI5072369.1"/>
    <property type="molecule type" value="Genomic_DNA"/>
</dbReference>
<name>A0A9D4ZEG6_ADICA</name>
<protein>
    <submittedName>
        <fullName evidence="1">Uncharacterized protein</fullName>
    </submittedName>
</protein>
<gene>
    <name evidence="1" type="ORF">GOP47_0012475</name>
</gene>
<dbReference type="Proteomes" id="UP000886520">
    <property type="component" value="Chromosome 12"/>
</dbReference>
<comment type="caution">
    <text evidence="1">The sequence shown here is derived from an EMBL/GenBank/DDBJ whole genome shotgun (WGS) entry which is preliminary data.</text>
</comment>
<evidence type="ECO:0000313" key="1">
    <source>
        <dbReference type="EMBL" id="KAI5072369.1"/>
    </source>
</evidence>
<reference evidence="1" key="1">
    <citation type="submission" date="2021-01" db="EMBL/GenBank/DDBJ databases">
        <title>Adiantum capillus-veneris genome.</title>
        <authorList>
            <person name="Fang Y."/>
            <person name="Liao Q."/>
        </authorList>
    </citation>
    <scope>NUCLEOTIDE SEQUENCE</scope>
    <source>
        <strain evidence="1">H3</strain>
        <tissue evidence="1">Leaf</tissue>
    </source>
</reference>